<evidence type="ECO:0000313" key="1">
    <source>
        <dbReference type="EMBL" id="MBI1625381.1"/>
    </source>
</evidence>
<proteinExistence type="predicted"/>
<sequence>MHLNPLVAQLEALQEAEQFVASFKDDAAQQPAVTELLTKLRTQIQVTLIAIDTLRVQMACRIANSNISDSWATKKLFQFEPGQPDADAAIKPQEPGVQP</sequence>
<reference evidence="1" key="1">
    <citation type="submission" date="2020-12" db="EMBL/GenBank/DDBJ databases">
        <title>Comamonas sp. nov., isolated from stream water.</title>
        <authorList>
            <person name="Park K.-H."/>
        </authorList>
    </citation>
    <scope>NUCLEOTIDE SEQUENCE</scope>
    <source>
        <strain evidence="1">EJ-4</strain>
    </source>
</reference>
<dbReference type="EMBL" id="JABBCQ020000010">
    <property type="protein sequence ID" value="MBI1625381.1"/>
    <property type="molecule type" value="Genomic_DNA"/>
</dbReference>
<protein>
    <submittedName>
        <fullName evidence="1">Uncharacterized protein</fullName>
    </submittedName>
</protein>
<gene>
    <name evidence="1" type="ORF">HF327_012830</name>
</gene>
<organism evidence="1 2">
    <name type="scientific">Comamonas suwonensis</name>
    <dbReference type="NCBI Taxonomy" id="2606214"/>
    <lineage>
        <taxon>Bacteria</taxon>
        <taxon>Pseudomonadati</taxon>
        <taxon>Pseudomonadota</taxon>
        <taxon>Betaproteobacteria</taxon>
        <taxon>Burkholderiales</taxon>
        <taxon>Comamonadaceae</taxon>
        <taxon>Comamonas</taxon>
    </lineage>
</organism>
<dbReference type="AlphaFoldDB" id="A0A843B3N6"/>
<name>A0A843B3N6_9BURK</name>
<comment type="caution">
    <text evidence="1">The sequence shown here is derived from an EMBL/GenBank/DDBJ whole genome shotgun (WGS) entry which is preliminary data.</text>
</comment>
<keyword evidence="2" id="KW-1185">Reference proteome</keyword>
<accession>A0A843B3N6</accession>
<evidence type="ECO:0000313" key="2">
    <source>
        <dbReference type="Proteomes" id="UP000530032"/>
    </source>
</evidence>
<dbReference type="RefSeq" id="WP_198460543.1">
    <property type="nucleotide sequence ID" value="NZ_JABBCQ020000010.1"/>
</dbReference>
<dbReference type="Proteomes" id="UP000530032">
    <property type="component" value="Unassembled WGS sequence"/>
</dbReference>